<evidence type="ECO:0000256" key="4">
    <source>
        <dbReference type="PROSITE-ProRule" id="PRU00433"/>
    </source>
</evidence>
<dbReference type="Gene3D" id="1.10.760.10">
    <property type="entry name" value="Cytochrome c-like domain"/>
    <property type="match status" value="1"/>
</dbReference>
<keyword evidence="3 4" id="KW-0408">Iron</keyword>
<proteinExistence type="predicted"/>
<dbReference type="PROSITE" id="PS51007">
    <property type="entry name" value="CYTC"/>
    <property type="match status" value="1"/>
</dbReference>
<evidence type="ECO:0000256" key="3">
    <source>
        <dbReference type="ARBA" id="ARBA00023004"/>
    </source>
</evidence>
<protein>
    <submittedName>
        <fullName evidence="7">Cytochrome Cbb3</fullName>
    </submittedName>
</protein>
<dbReference type="InterPro" id="IPR050597">
    <property type="entry name" value="Cytochrome_c_Oxidase_Subunit"/>
</dbReference>
<keyword evidence="8" id="KW-1185">Reference proteome</keyword>
<dbReference type="Pfam" id="PF13442">
    <property type="entry name" value="Cytochrome_CBB3"/>
    <property type="match status" value="1"/>
</dbReference>
<dbReference type="GO" id="GO:0020037">
    <property type="term" value="F:heme binding"/>
    <property type="evidence" value="ECO:0007669"/>
    <property type="project" value="InterPro"/>
</dbReference>
<dbReference type="InterPro" id="IPR036909">
    <property type="entry name" value="Cyt_c-like_dom_sf"/>
</dbReference>
<evidence type="ECO:0000256" key="2">
    <source>
        <dbReference type="ARBA" id="ARBA00022723"/>
    </source>
</evidence>
<dbReference type="InterPro" id="IPR009056">
    <property type="entry name" value="Cyt_c-like_dom"/>
</dbReference>
<accession>A0A4Q0S3S7</accession>
<keyword evidence="5" id="KW-0732">Signal</keyword>
<dbReference type="EMBL" id="LBJQ01000082">
    <property type="protein sequence ID" value="RXH26459.1"/>
    <property type="molecule type" value="Genomic_DNA"/>
</dbReference>
<dbReference type="AlphaFoldDB" id="A0A4Q0S3S7"/>
<name>A0A4Q0S3S7_9BRAD</name>
<feature type="signal peptide" evidence="5">
    <location>
        <begin position="1"/>
        <end position="29"/>
    </location>
</feature>
<sequence>MLREMPHETAAIFAAALVLTVALAATVRAADEPTGNPMQARIDHGKSTYAERCSHCHGPNLMNSGTITPDLRLFPDDKTRFVTTVKNGKNNRMPPWGDILSDDQIGDLWAFISSRRKP</sequence>
<gene>
    <name evidence="7" type="ORF">XH99_20750</name>
</gene>
<feature type="domain" description="Cytochrome c" evidence="6">
    <location>
        <begin position="40"/>
        <end position="116"/>
    </location>
</feature>
<evidence type="ECO:0000313" key="7">
    <source>
        <dbReference type="EMBL" id="RXH26459.1"/>
    </source>
</evidence>
<dbReference type="GO" id="GO:0046872">
    <property type="term" value="F:metal ion binding"/>
    <property type="evidence" value="ECO:0007669"/>
    <property type="project" value="UniProtKB-KW"/>
</dbReference>
<dbReference type="Proteomes" id="UP000289546">
    <property type="component" value="Unassembled WGS sequence"/>
</dbReference>
<reference evidence="7 8" key="1">
    <citation type="submission" date="2015-04" db="EMBL/GenBank/DDBJ databases">
        <title>Comparative genomics of rhizobia nodulating Arachis hypogaea in China.</title>
        <authorList>
            <person name="Li Y."/>
        </authorList>
    </citation>
    <scope>NUCLEOTIDE SEQUENCE [LARGE SCALE GENOMIC DNA]</scope>
    <source>
        <strain evidence="7 8">CCBAU 51757</strain>
    </source>
</reference>
<dbReference type="RefSeq" id="WP_128919871.1">
    <property type="nucleotide sequence ID" value="NZ_LBJC01000027.1"/>
</dbReference>
<evidence type="ECO:0000313" key="8">
    <source>
        <dbReference type="Proteomes" id="UP000289546"/>
    </source>
</evidence>
<feature type="chain" id="PRO_5020288539" evidence="5">
    <location>
        <begin position="30"/>
        <end position="118"/>
    </location>
</feature>
<keyword evidence="2 4" id="KW-0479">Metal-binding</keyword>
<dbReference type="OrthoDB" id="7933886at2"/>
<comment type="caution">
    <text evidence="7">The sequence shown here is derived from an EMBL/GenBank/DDBJ whole genome shotgun (WGS) entry which is preliminary data.</text>
</comment>
<dbReference type="PANTHER" id="PTHR33751">
    <property type="entry name" value="CBB3-TYPE CYTOCHROME C OXIDASE SUBUNIT FIXP"/>
    <property type="match status" value="1"/>
</dbReference>
<dbReference type="SUPFAM" id="SSF46626">
    <property type="entry name" value="Cytochrome c"/>
    <property type="match status" value="1"/>
</dbReference>
<organism evidence="7 8">
    <name type="scientific">Bradyrhizobium nanningense</name>
    <dbReference type="NCBI Taxonomy" id="1325118"/>
    <lineage>
        <taxon>Bacteria</taxon>
        <taxon>Pseudomonadati</taxon>
        <taxon>Pseudomonadota</taxon>
        <taxon>Alphaproteobacteria</taxon>
        <taxon>Hyphomicrobiales</taxon>
        <taxon>Nitrobacteraceae</taxon>
        <taxon>Bradyrhizobium</taxon>
    </lineage>
</organism>
<dbReference type="PANTHER" id="PTHR33751:SF13">
    <property type="entry name" value="CYTOCHROME BC1 COMPLEX CYTOCHROME C SUBUNIT"/>
    <property type="match status" value="1"/>
</dbReference>
<evidence type="ECO:0000256" key="5">
    <source>
        <dbReference type="SAM" id="SignalP"/>
    </source>
</evidence>
<dbReference type="GO" id="GO:0009055">
    <property type="term" value="F:electron transfer activity"/>
    <property type="evidence" value="ECO:0007669"/>
    <property type="project" value="InterPro"/>
</dbReference>
<evidence type="ECO:0000256" key="1">
    <source>
        <dbReference type="ARBA" id="ARBA00022617"/>
    </source>
</evidence>
<keyword evidence="1 4" id="KW-0349">Heme</keyword>
<evidence type="ECO:0000259" key="6">
    <source>
        <dbReference type="PROSITE" id="PS51007"/>
    </source>
</evidence>